<accession>A0A418T7G3</accession>
<evidence type="ECO:0000256" key="1">
    <source>
        <dbReference type="ARBA" id="ARBA00003237"/>
    </source>
</evidence>
<dbReference type="InterPro" id="IPR036068">
    <property type="entry name" value="Nicotinate_pribotase-like_C"/>
</dbReference>
<evidence type="ECO:0000256" key="8">
    <source>
        <dbReference type="ARBA" id="ARBA00022679"/>
    </source>
</evidence>
<evidence type="ECO:0000256" key="7">
    <source>
        <dbReference type="ARBA" id="ARBA00022676"/>
    </source>
</evidence>
<dbReference type="InterPro" id="IPR013785">
    <property type="entry name" value="Aldolase_TIM"/>
</dbReference>
<evidence type="ECO:0000256" key="5">
    <source>
        <dbReference type="ARBA" id="ARBA00011944"/>
    </source>
</evidence>
<keyword evidence="7 12" id="KW-0328">Glycosyltransferase</keyword>
<dbReference type="PANTHER" id="PTHR32179:SF3">
    <property type="entry name" value="NICOTINATE-NUCLEOTIDE PYROPHOSPHORYLASE [CARBOXYLATING]"/>
    <property type="match status" value="1"/>
</dbReference>
<name>A0A418T7G3_9RHOB</name>
<comment type="caution">
    <text evidence="15">The sequence shown here is derived from an EMBL/GenBank/DDBJ whole genome shotgun (WGS) entry which is preliminary data.</text>
</comment>
<dbReference type="GO" id="GO:0004514">
    <property type="term" value="F:nicotinate-nucleotide diphosphorylase (carboxylating) activity"/>
    <property type="evidence" value="ECO:0007669"/>
    <property type="project" value="UniProtKB-EC"/>
</dbReference>
<feature type="domain" description="Quinolinate phosphoribosyl transferase N-terminal" evidence="14">
    <location>
        <begin position="28"/>
        <end position="113"/>
    </location>
</feature>
<evidence type="ECO:0000256" key="9">
    <source>
        <dbReference type="ARBA" id="ARBA00033102"/>
    </source>
</evidence>
<dbReference type="Gene3D" id="3.20.20.70">
    <property type="entry name" value="Aldolase class I"/>
    <property type="match status" value="1"/>
</dbReference>
<comment type="catalytic activity">
    <reaction evidence="10">
        <text>nicotinate beta-D-ribonucleotide + CO2 + diphosphate = quinolinate + 5-phospho-alpha-D-ribose 1-diphosphate + 2 H(+)</text>
        <dbReference type="Rhea" id="RHEA:12733"/>
        <dbReference type="ChEBI" id="CHEBI:15378"/>
        <dbReference type="ChEBI" id="CHEBI:16526"/>
        <dbReference type="ChEBI" id="CHEBI:29959"/>
        <dbReference type="ChEBI" id="CHEBI:33019"/>
        <dbReference type="ChEBI" id="CHEBI:57502"/>
        <dbReference type="ChEBI" id="CHEBI:58017"/>
        <dbReference type="EC" id="2.4.2.19"/>
    </reaction>
</comment>
<evidence type="ECO:0000256" key="11">
    <source>
        <dbReference type="ARBA" id="ARBA00069173"/>
    </source>
</evidence>
<sequence length="306" mass="31690">MTLSPLPRLMMEGPIRIALTEDLGLAGDLTSAAVIPAGHRSTVTAVARRDGIVAGLDLAALAFELVDQACRMTRHLADGDPVAAGGRIFTVEGPSASLLTAERTALNFLCHLSGIATVTNDIVRAVTGTSAAIACTRKTTPGLRALEKYAVRAGGGMNHRFALSDAVLIKDNHIAMTGGIRPAIKAARSNSGHMVKIEVEVDTLAQLREAMEVGVDAVLLDNMTLAELREAVDIVAGRALTEASGGVTLDSAAAIAATGVDLISVGWITHSAPILDIGLDYVAENTPVSEPLSNRPSAHFPVASLP</sequence>
<comment type="function">
    <text evidence="1">Involved in the catabolism of quinolinic acid (QA).</text>
</comment>
<evidence type="ECO:0000256" key="12">
    <source>
        <dbReference type="PIRNR" id="PIRNR006250"/>
    </source>
</evidence>
<dbReference type="InterPro" id="IPR037128">
    <property type="entry name" value="Quinolinate_PRibosylTase_N_sf"/>
</dbReference>
<dbReference type="FunFam" id="3.90.1170.20:FF:000001">
    <property type="entry name" value="Nicotinate-nucleotide diphosphorylase (Carboxylating)"/>
    <property type="match status" value="1"/>
</dbReference>
<dbReference type="SUPFAM" id="SSF54675">
    <property type="entry name" value="Nicotinate/Quinolinate PRTase N-terminal domain-like"/>
    <property type="match status" value="1"/>
</dbReference>
<dbReference type="PANTHER" id="PTHR32179">
    <property type="entry name" value="NICOTINATE-NUCLEOTIDE PYROPHOSPHORYLASE [CARBOXYLATING]"/>
    <property type="match status" value="1"/>
</dbReference>
<dbReference type="Proteomes" id="UP000284202">
    <property type="component" value="Unassembled WGS sequence"/>
</dbReference>
<dbReference type="GO" id="GO:0005737">
    <property type="term" value="C:cytoplasm"/>
    <property type="evidence" value="ECO:0007669"/>
    <property type="project" value="TreeGrafter"/>
</dbReference>
<dbReference type="NCBIfam" id="TIGR00078">
    <property type="entry name" value="nadC"/>
    <property type="match status" value="1"/>
</dbReference>
<dbReference type="FunFam" id="3.20.20.70:FF:000030">
    <property type="entry name" value="Nicotinate-nucleotide pyrophosphorylase, carboxylating"/>
    <property type="match status" value="1"/>
</dbReference>
<dbReference type="InterPro" id="IPR022412">
    <property type="entry name" value="Quinolinate_PRibosylTrfase_N"/>
</dbReference>
<comment type="similarity">
    <text evidence="3 12">Belongs to the NadC/ModD family.</text>
</comment>
<evidence type="ECO:0000259" key="13">
    <source>
        <dbReference type="Pfam" id="PF01729"/>
    </source>
</evidence>
<evidence type="ECO:0000256" key="3">
    <source>
        <dbReference type="ARBA" id="ARBA00009400"/>
    </source>
</evidence>
<dbReference type="EMBL" id="QZCG01000001">
    <property type="protein sequence ID" value="RJE89137.1"/>
    <property type="molecule type" value="Genomic_DNA"/>
</dbReference>
<evidence type="ECO:0000256" key="2">
    <source>
        <dbReference type="ARBA" id="ARBA00004893"/>
    </source>
</evidence>
<dbReference type="EC" id="2.4.2.19" evidence="5"/>
<dbReference type="Pfam" id="PF01729">
    <property type="entry name" value="QRPTase_C"/>
    <property type="match status" value="1"/>
</dbReference>
<dbReference type="GO" id="GO:0009435">
    <property type="term" value="P:NAD+ biosynthetic process"/>
    <property type="evidence" value="ECO:0007669"/>
    <property type="project" value="UniProtKB-UniPathway"/>
</dbReference>
<organism evidence="15 16">
    <name type="scientific">Paracoccus onubensis</name>
    <dbReference type="NCBI Taxonomy" id="1675788"/>
    <lineage>
        <taxon>Bacteria</taxon>
        <taxon>Pseudomonadati</taxon>
        <taxon>Pseudomonadota</taxon>
        <taxon>Alphaproteobacteria</taxon>
        <taxon>Rhodobacterales</taxon>
        <taxon>Paracoccaceae</taxon>
        <taxon>Paracoccus</taxon>
    </lineage>
</organism>
<dbReference type="GO" id="GO:0034213">
    <property type="term" value="P:quinolinate catabolic process"/>
    <property type="evidence" value="ECO:0007669"/>
    <property type="project" value="TreeGrafter"/>
</dbReference>
<comment type="subunit">
    <text evidence="4">Hexamer formed by 3 homodimers.</text>
</comment>
<keyword evidence="6" id="KW-0662">Pyridine nucleotide biosynthesis</keyword>
<dbReference type="PIRSF" id="PIRSF006250">
    <property type="entry name" value="NadC_ModD"/>
    <property type="match status" value="1"/>
</dbReference>
<dbReference type="InterPro" id="IPR027277">
    <property type="entry name" value="NadC/ModD"/>
</dbReference>
<dbReference type="OrthoDB" id="9782546at2"/>
<dbReference type="SUPFAM" id="SSF51690">
    <property type="entry name" value="Nicotinate/Quinolinate PRTase C-terminal domain-like"/>
    <property type="match status" value="1"/>
</dbReference>
<reference evidence="16" key="1">
    <citation type="submission" date="2018-09" db="EMBL/GenBank/DDBJ databases">
        <title>Acidovorax cavernicola nov. sp. isolated from Gruta de las Maravillas (Aracena, Spain).</title>
        <authorList>
            <person name="Jurado V."/>
            <person name="Gutierrez-Patricio S."/>
            <person name="Gonzalez-Pimentel J.L."/>
            <person name="Miller A.Z."/>
            <person name="Laiz L."/>
            <person name="Saiz-Jimenez C."/>
        </authorList>
    </citation>
    <scope>NUCLEOTIDE SEQUENCE [LARGE SCALE GENOMIC DNA]</scope>
    <source>
        <strain evidence="16">1011MAR3C25</strain>
    </source>
</reference>
<keyword evidence="8 12" id="KW-0808">Transferase</keyword>
<gene>
    <name evidence="15" type="ORF">D3P04_00305</name>
</gene>
<dbReference type="RefSeq" id="WP_119744789.1">
    <property type="nucleotide sequence ID" value="NZ_QZCG01000001.1"/>
</dbReference>
<comment type="pathway">
    <text evidence="2">Cofactor biosynthesis; NAD(+) biosynthesis; nicotinate D-ribonucleotide from quinolinate: step 1/1.</text>
</comment>
<dbReference type="InterPro" id="IPR002638">
    <property type="entry name" value="Quinolinate_PRibosylTrfase_C"/>
</dbReference>
<proteinExistence type="inferred from homology"/>
<evidence type="ECO:0000256" key="10">
    <source>
        <dbReference type="ARBA" id="ARBA00047445"/>
    </source>
</evidence>
<dbReference type="InterPro" id="IPR004393">
    <property type="entry name" value="NadC"/>
</dbReference>
<evidence type="ECO:0000256" key="6">
    <source>
        <dbReference type="ARBA" id="ARBA00022642"/>
    </source>
</evidence>
<dbReference type="Gene3D" id="3.90.1170.20">
    <property type="entry name" value="Quinolinate phosphoribosyl transferase, N-terminal domain"/>
    <property type="match status" value="1"/>
</dbReference>
<feature type="domain" description="Quinolinate phosphoribosyl transferase C-terminal" evidence="13">
    <location>
        <begin position="115"/>
        <end position="280"/>
    </location>
</feature>
<evidence type="ECO:0000256" key="4">
    <source>
        <dbReference type="ARBA" id="ARBA00011218"/>
    </source>
</evidence>
<dbReference type="UniPathway" id="UPA00253">
    <property type="reaction ID" value="UER00331"/>
</dbReference>
<evidence type="ECO:0000259" key="14">
    <source>
        <dbReference type="Pfam" id="PF02749"/>
    </source>
</evidence>
<evidence type="ECO:0000313" key="15">
    <source>
        <dbReference type="EMBL" id="RJE89137.1"/>
    </source>
</evidence>
<dbReference type="AlphaFoldDB" id="A0A418T7G3"/>
<dbReference type="CDD" id="cd01572">
    <property type="entry name" value="QPRTase"/>
    <property type="match status" value="1"/>
</dbReference>
<dbReference type="Pfam" id="PF02749">
    <property type="entry name" value="QRPTase_N"/>
    <property type="match status" value="1"/>
</dbReference>
<protein>
    <recommendedName>
        <fullName evidence="11">Probable nicotinate-nucleotide pyrophosphorylase [carboxylating]</fullName>
        <ecNumber evidence="5">2.4.2.19</ecNumber>
    </recommendedName>
    <alternativeName>
        <fullName evidence="9">Quinolinate phosphoribosyltransferase [decarboxylating]</fullName>
    </alternativeName>
</protein>
<keyword evidence="16" id="KW-1185">Reference proteome</keyword>
<evidence type="ECO:0000313" key="16">
    <source>
        <dbReference type="Proteomes" id="UP000284202"/>
    </source>
</evidence>